<dbReference type="PATRIC" id="fig|935700.4.peg.2062"/>
<feature type="domain" description="DUF1468" evidence="2">
    <location>
        <begin position="12"/>
        <end position="142"/>
    </location>
</feature>
<dbReference type="AlphaFoldDB" id="A0A0D1D8K0"/>
<keyword evidence="1" id="KW-0812">Transmembrane</keyword>
<dbReference type="InterPro" id="IPR009936">
    <property type="entry name" value="DUF1468"/>
</dbReference>
<proteinExistence type="predicted"/>
<evidence type="ECO:0000256" key="1">
    <source>
        <dbReference type="SAM" id="Phobius"/>
    </source>
</evidence>
<keyword evidence="4" id="KW-1185">Reference proteome</keyword>
<keyword evidence="1" id="KW-0472">Membrane</keyword>
<gene>
    <name evidence="3" type="ORF">jaqu_19950</name>
</gene>
<keyword evidence="1" id="KW-1133">Transmembrane helix</keyword>
<feature type="transmembrane region" description="Helical" evidence="1">
    <location>
        <begin position="119"/>
        <end position="138"/>
    </location>
</feature>
<dbReference type="STRING" id="935700.jaqu_19950"/>
<comment type="caution">
    <text evidence="3">The sequence shown here is derived from an EMBL/GenBank/DDBJ whole genome shotgun (WGS) entry which is preliminary data.</text>
</comment>
<name>A0A0D1D8K0_9RHOB</name>
<feature type="transmembrane region" description="Helical" evidence="1">
    <location>
        <begin position="37"/>
        <end position="56"/>
    </location>
</feature>
<organism evidence="3 4">
    <name type="scientific">Jannaschia aquimarina</name>
    <dbReference type="NCBI Taxonomy" id="935700"/>
    <lineage>
        <taxon>Bacteria</taxon>
        <taxon>Pseudomonadati</taxon>
        <taxon>Pseudomonadota</taxon>
        <taxon>Alphaproteobacteria</taxon>
        <taxon>Rhodobacterales</taxon>
        <taxon>Roseobacteraceae</taxon>
        <taxon>Jannaschia</taxon>
    </lineage>
</organism>
<protein>
    <submittedName>
        <fullName evidence="3">Tripartite tricarboxylate transporter TctB family protein</fullName>
    </submittedName>
</protein>
<evidence type="ECO:0000313" key="3">
    <source>
        <dbReference type="EMBL" id="KIT16243.1"/>
    </source>
</evidence>
<dbReference type="Pfam" id="PF07331">
    <property type="entry name" value="TctB"/>
    <property type="match status" value="1"/>
</dbReference>
<feature type="transmembrane region" description="Helical" evidence="1">
    <location>
        <begin position="68"/>
        <end position="84"/>
    </location>
</feature>
<evidence type="ECO:0000259" key="2">
    <source>
        <dbReference type="Pfam" id="PF07331"/>
    </source>
</evidence>
<reference evidence="3 4" key="1">
    <citation type="submission" date="2015-02" db="EMBL/GenBank/DDBJ databases">
        <title>Genome Sequence of Jannaschia aquimarina DSM28248, a member of the Roseobacter clade.</title>
        <authorList>
            <person name="Voget S."/>
            <person name="Daniel R."/>
        </authorList>
    </citation>
    <scope>NUCLEOTIDE SEQUENCE [LARGE SCALE GENOMIC DNA]</scope>
    <source>
        <strain evidence="3 4">GSW-M26</strain>
    </source>
</reference>
<accession>A0A0D1D8K0</accession>
<dbReference type="Proteomes" id="UP000032232">
    <property type="component" value="Unassembled WGS sequence"/>
</dbReference>
<dbReference type="RefSeq" id="WP_043918816.1">
    <property type="nucleotide sequence ID" value="NZ_FZPF01000006.1"/>
</dbReference>
<evidence type="ECO:0000313" key="4">
    <source>
        <dbReference type="Proteomes" id="UP000032232"/>
    </source>
</evidence>
<dbReference type="EMBL" id="JYFE01000037">
    <property type="protein sequence ID" value="KIT16243.1"/>
    <property type="molecule type" value="Genomic_DNA"/>
</dbReference>
<sequence length="142" mass="15023">MTWTHRDLLPSVVLILLGAYALWETLAMSTFGAIFPRLAGFGLLLGGIALAVRAVWRNPPVTRPHGDLARPLLFLALLLGWAILLPVTGFVPTSIGGAILAMALAFEERPAARSVLAQSAALVGVVVLVALLFGRLLLVPLP</sequence>